<dbReference type="InterPro" id="IPR001650">
    <property type="entry name" value="Helicase_C-like"/>
</dbReference>
<dbReference type="InterPro" id="IPR027417">
    <property type="entry name" value="P-loop_NTPase"/>
</dbReference>
<keyword evidence="1" id="KW-0547">Nucleotide-binding</keyword>
<dbReference type="OrthoDB" id="9785240at2"/>
<name>A0A1M6CI85_9FLAO</name>
<gene>
    <name evidence="11" type="ORF">SAMN05216261_1266</name>
</gene>
<dbReference type="GO" id="GO:0005524">
    <property type="term" value="F:ATP binding"/>
    <property type="evidence" value="ECO:0007669"/>
    <property type="project" value="UniProtKB-KW"/>
</dbReference>
<dbReference type="PANTHER" id="PTHR47959:SF13">
    <property type="entry name" value="ATP-DEPENDENT RNA HELICASE RHLE"/>
    <property type="match status" value="1"/>
</dbReference>
<keyword evidence="12" id="KW-1185">Reference proteome</keyword>
<comment type="similarity">
    <text evidence="5">Belongs to the DEAD box helicase family.</text>
</comment>
<evidence type="ECO:0000313" key="11">
    <source>
        <dbReference type="EMBL" id="SHI60709.1"/>
    </source>
</evidence>
<dbReference type="PANTHER" id="PTHR47959">
    <property type="entry name" value="ATP-DEPENDENT RNA HELICASE RHLE-RELATED"/>
    <property type="match status" value="1"/>
</dbReference>
<dbReference type="InterPro" id="IPR044742">
    <property type="entry name" value="DEAD/DEAH_RhlB"/>
</dbReference>
<sequence>MSFKELKISRPILRAVAEAGYDNPNLVQEKTIPFVLNKRDVIVSAQTGTGKTAAFALPILQSLLDKQDAPKKGKTVKALIVSPTRELAIQIEENFKAYSTYTNLRTTVVFGGTSIEPQKDVLKKGIDILIATPGRLLDLHKQDFVNLDYVETLVLDEADLMLDMGFIDDVKKIERLCTKEKQILLFSATIPYKVEQLANSILNEPERVEVSQNSSTSKNVNQLLYYVPKRNKIELCLHLLRNTIKGNIIIFRRTKFGVDKLEKTLINNGYKVDSIHGDKSQTARQEALNRFKKGEVNILIATDVAARGIDINDLDAVVNFDLPNVPETYVHRIGRTARAGNTGMAYSLCSADEKSYIITIQQLIQMQLDVIDEHPYPLDPKAKPIIHKSKKTGSKHKKGRKSVASKKKKKRWY</sequence>
<dbReference type="InterPro" id="IPR050079">
    <property type="entry name" value="DEAD_box_RNA_helicase"/>
</dbReference>
<dbReference type="PROSITE" id="PS51195">
    <property type="entry name" value="Q_MOTIF"/>
    <property type="match status" value="1"/>
</dbReference>
<feature type="compositionally biased region" description="Basic residues" evidence="7">
    <location>
        <begin position="384"/>
        <end position="413"/>
    </location>
</feature>
<reference evidence="11 12" key="1">
    <citation type="submission" date="2016-11" db="EMBL/GenBank/DDBJ databases">
        <authorList>
            <person name="Jaros S."/>
            <person name="Januszkiewicz K."/>
            <person name="Wedrychowicz H."/>
        </authorList>
    </citation>
    <scope>NUCLEOTIDE SEQUENCE [LARGE SCALE GENOMIC DNA]</scope>
    <source>
        <strain evidence="11 12">CGMCC 1.12213</strain>
    </source>
</reference>
<evidence type="ECO:0000259" key="9">
    <source>
        <dbReference type="PROSITE" id="PS51194"/>
    </source>
</evidence>
<dbReference type="CDD" id="cd18787">
    <property type="entry name" value="SF2_C_DEAD"/>
    <property type="match status" value="1"/>
</dbReference>
<keyword evidence="2" id="KW-0378">Hydrolase</keyword>
<dbReference type="SMART" id="SM00490">
    <property type="entry name" value="HELICc"/>
    <property type="match status" value="1"/>
</dbReference>
<dbReference type="RefSeq" id="WP_019387405.1">
    <property type="nucleotide sequence ID" value="NZ_ALIH01000005.1"/>
</dbReference>
<evidence type="ECO:0000313" key="12">
    <source>
        <dbReference type="Proteomes" id="UP000184396"/>
    </source>
</evidence>
<dbReference type="PROSITE" id="PS51194">
    <property type="entry name" value="HELICASE_CTER"/>
    <property type="match status" value="1"/>
</dbReference>
<dbReference type="GO" id="GO:0003724">
    <property type="term" value="F:RNA helicase activity"/>
    <property type="evidence" value="ECO:0007669"/>
    <property type="project" value="InterPro"/>
</dbReference>
<accession>A0A1M6CI85</accession>
<dbReference type="SUPFAM" id="SSF52540">
    <property type="entry name" value="P-loop containing nucleoside triphosphate hydrolases"/>
    <property type="match status" value="1"/>
</dbReference>
<feature type="domain" description="DEAD-box RNA helicase Q" evidence="10">
    <location>
        <begin position="1"/>
        <end position="29"/>
    </location>
</feature>
<dbReference type="AlphaFoldDB" id="A0A1M6CI85"/>
<feature type="domain" description="Helicase C-terminal" evidence="9">
    <location>
        <begin position="219"/>
        <end position="379"/>
    </location>
</feature>
<evidence type="ECO:0000256" key="7">
    <source>
        <dbReference type="SAM" id="MobiDB-lite"/>
    </source>
</evidence>
<evidence type="ECO:0000256" key="1">
    <source>
        <dbReference type="ARBA" id="ARBA00022741"/>
    </source>
</evidence>
<protein>
    <submittedName>
        <fullName evidence="11">ATP-dependent RNA helicase RhlE</fullName>
    </submittedName>
</protein>
<evidence type="ECO:0000256" key="6">
    <source>
        <dbReference type="PROSITE-ProRule" id="PRU00552"/>
    </source>
</evidence>
<dbReference type="CDD" id="cd00268">
    <property type="entry name" value="DEADc"/>
    <property type="match status" value="1"/>
</dbReference>
<dbReference type="PROSITE" id="PS51192">
    <property type="entry name" value="HELICASE_ATP_BIND_1"/>
    <property type="match status" value="1"/>
</dbReference>
<dbReference type="Pfam" id="PF00271">
    <property type="entry name" value="Helicase_C"/>
    <property type="match status" value="1"/>
</dbReference>
<dbReference type="InterPro" id="IPR011545">
    <property type="entry name" value="DEAD/DEAH_box_helicase_dom"/>
</dbReference>
<evidence type="ECO:0000256" key="5">
    <source>
        <dbReference type="ARBA" id="ARBA00038437"/>
    </source>
</evidence>
<feature type="domain" description="Helicase ATP-binding" evidence="8">
    <location>
        <begin position="32"/>
        <end position="208"/>
    </location>
</feature>
<evidence type="ECO:0000259" key="10">
    <source>
        <dbReference type="PROSITE" id="PS51195"/>
    </source>
</evidence>
<dbReference type="SMART" id="SM00487">
    <property type="entry name" value="DEXDc"/>
    <property type="match status" value="1"/>
</dbReference>
<dbReference type="EMBL" id="FQYK01000002">
    <property type="protein sequence ID" value="SHI60709.1"/>
    <property type="molecule type" value="Genomic_DNA"/>
</dbReference>
<dbReference type="GO" id="GO:0016787">
    <property type="term" value="F:hydrolase activity"/>
    <property type="evidence" value="ECO:0007669"/>
    <property type="project" value="UniProtKB-KW"/>
</dbReference>
<dbReference type="eggNOG" id="COG0513">
    <property type="taxonomic scope" value="Bacteria"/>
</dbReference>
<evidence type="ECO:0000256" key="3">
    <source>
        <dbReference type="ARBA" id="ARBA00022806"/>
    </source>
</evidence>
<dbReference type="Proteomes" id="UP000184396">
    <property type="component" value="Unassembled WGS sequence"/>
</dbReference>
<dbReference type="InterPro" id="IPR014001">
    <property type="entry name" value="Helicase_ATP-bd"/>
</dbReference>
<keyword evidence="4" id="KW-0067">ATP-binding</keyword>
<organism evidence="11 12">
    <name type="scientific">Algibacter luteus</name>
    <dbReference type="NCBI Taxonomy" id="1178825"/>
    <lineage>
        <taxon>Bacteria</taxon>
        <taxon>Pseudomonadati</taxon>
        <taxon>Bacteroidota</taxon>
        <taxon>Flavobacteriia</taxon>
        <taxon>Flavobacteriales</taxon>
        <taxon>Flavobacteriaceae</taxon>
        <taxon>Algibacter</taxon>
    </lineage>
</organism>
<keyword evidence="3 11" id="KW-0347">Helicase</keyword>
<proteinExistence type="inferred from homology"/>
<evidence type="ECO:0000259" key="8">
    <source>
        <dbReference type="PROSITE" id="PS51192"/>
    </source>
</evidence>
<feature type="region of interest" description="Disordered" evidence="7">
    <location>
        <begin position="379"/>
        <end position="413"/>
    </location>
</feature>
<evidence type="ECO:0000256" key="2">
    <source>
        <dbReference type="ARBA" id="ARBA00022801"/>
    </source>
</evidence>
<feature type="short sequence motif" description="Q motif" evidence="6">
    <location>
        <begin position="1"/>
        <end position="29"/>
    </location>
</feature>
<dbReference type="InterPro" id="IPR014014">
    <property type="entry name" value="RNA_helicase_DEAD_Q_motif"/>
</dbReference>
<dbReference type="Gene3D" id="3.40.50.300">
    <property type="entry name" value="P-loop containing nucleotide triphosphate hydrolases"/>
    <property type="match status" value="2"/>
</dbReference>
<dbReference type="STRING" id="1178825.SAMN05216261_1266"/>
<dbReference type="GO" id="GO:0005829">
    <property type="term" value="C:cytosol"/>
    <property type="evidence" value="ECO:0007669"/>
    <property type="project" value="TreeGrafter"/>
</dbReference>
<evidence type="ECO:0000256" key="4">
    <source>
        <dbReference type="ARBA" id="ARBA00022840"/>
    </source>
</evidence>
<dbReference type="Pfam" id="PF00270">
    <property type="entry name" value="DEAD"/>
    <property type="match status" value="1"/>
</dbReference>
<dbReference type="GO" id="GO:0003676">
    <property type="term" value="F:nucleic acid binding"/>
    <property type="evidence" value="ECO:0007669"/>
    <property type="project" value="InterPro"/>
</dbReference>